<sequence>MWAEAASDDSSVGRAEDCSCELQQQLSLGRWFKSASSEWCGGVIASPPFFLFLSQTQAHPRHWHCSSLLPAEPHHTCPHVGIIVVVRLSRAASLQHGRE</sequence>
<reference evidence="1" key="1">
    <citation type="journal article" date="2013" name="Nature">
        <title>The genomes of four tapeworm species reveal adaptations to parasitism.</title>
        <authorList>
            <person name="Tsai I.J."/>
            <person name="Zarowiecki M."/>
            <person name="Holroyd N."/>
            <person name="Garciarrubio A."/>
            <person name="Sanchez-Flores A."/>
            <person name="Brooks K.L."/>
            <person name="Tracey A."/>
            <person name="Bobes R.J."/>
            <person name="Fragoso G."/>
            <person name="Sciutto E."/>
            <person name="Aslett M."/>
            <person name="Beasley H."/>
            <person name="Bennett H.M."/>
            <person name="Cai J."/>
            <person name="Camicia F."/>
            <person name="Clark R."/>
            <person name="Cucher M."/>
            <person name="De Silva N."/>
            <person name="Day T.A."/>
            <person name="Deplazes P."/>
            <person name="Estrada K."/>
            <person name="Fernandez C."/>
            <person name="Holland P.W."/>
            <person name="Hou J."/>
            <person name="Hu S."/>
            <person name="Huckvale T."/>
            <person name="Hung S.S."/>
            <person name="Kamenetzky L."/>
            <person name="Keane J.A."/>
            <person name="Kiss F."/>
            <person name="Koziol U."/>
            <person name="Lambert O."/>
            <person name="Liu K."/>
            <person name="Luo X."/>
            <person name="Luo Y."/>
            <person name="Macchiaroli N."/>
            <person name="Nichol S."/>
            <person name="Paps J."/>
            <person name="Parkinson J."/>
            <person name="Pouchkina-Stantcheva N."/>
            <person name="Riddiford N."/>
            <person name="Rosenzvit M."/>
            <person name="Salinas G."/>
            <person name="Wasmuth J.D."/>
            <person name="Zamanian M."/>
            <person name="Zheng Y."/>
            <person name="Cai X."/>
            <person name="Soberon X."/>
            <person name="Olson P.D."/>
            <person name="Laclette J.P."/>
            <person name="Brehm K."/>
            <person name="Berriman M."/>
            <person name="Garciarrubio A."/>
            <person name="Bobes R.J."/>
            <person name="Fragoso G."/>
            <person name="Sanchez-Flores A."/>
            <person name="Estrada K."/>
            <person name="Cevallos M.A."/>
            <person name="Morett E."/>
            <person name="Gonzalez V."/>
            <person name="Portillo T."/>
            <person name="Ochoa-Leyva A."/>
            <person name="Jose M.V."/>
            <person name="Sciutto E."/>
            <person name="Landa A."/>
            <person name="Jimenez L."/>
            <person name="Valdes V."/>
            <person name="Carrero J.C."/>
            <person name="Larralde C."/>
            <person name="Morales-Montor J."/>
            <person name="Limon-Lason J."/>
            <person name="Soberon X."/>
            <person name="Laclette J.P."/>
        </authorList>
    </citation>
    <scope>NUCLEOTIDE SEQUENCE [LARGE SCALE GENOMIC DNA]</scope>
</reference>
<dbReference type="EMBL" id="LN902845">
    <property type="protein sequence ID" value="CUT99397.1"/>
    <property type="molecule type" value="Genomic_DNA"/>
</dbReference>
<proteinExistence type="predicted"/>
<name>A0A068YA14_ECHMU</name>
<dbReference type="AlphaFoldDB" id="A0A068YA14"/>
<dbReference type="Proteomes" id="UP000017246">
    <property type="component" value="Unassembled WGS sequence"/>
</dbReference>
<organism evidence="1 2">
    <name type="scientific">Echinococcus multilocularis</name>
    <name type="common">Fox tapeworm</name>
    <dbReference type="NCBI Taxonomy" id="6211"/>
    <lineage>
        <taxon>Eukaryota</taxon>
        <taxon>Metazoa</taxon>
        <taxon>Spiralia</taxon>
        <taxon>Lophotrochozoa</taxon>
        <taxon>Platyhelminthes</taxon>
        <taxon>Cestoda</taxon>
        <taxon>Eucestoda</taxon>
        <taxon>Cyclophyllidea</taxon>
        <taxon>Taeniidae</taxon>
        <taxon>Echinococcus</taxon>
    </lineage>
</organism>
<protein>
    <submittedName>
        <fullName evidence="1">Uncharacterized protein</fullName>
    </submittedName>
</protein>
<evidence type="ECO:0000313" key="2">
    <source>
        <dbReference type="Proteomes" id="UP000017246"/>
    </source>
</evidence>
<keyword evidence="2" id="KW-1185">Reference proteome</keyword>
<reference evidence="1" key="2">
    <citation type="submission" date="2015-11" db="EMBL/GenBank/DDBJ databases">
        <authorList>
            <person name="Zhang Y."/>
            <person name="Guo Z."/>
        </authorList>
    </citation>
    <scope>NUCLEOTIDE SEQUENCE</scope>
</reference>
<evidence type="ECO:0000313" key="1">
    <source>
        <dbReference type="EMBL" id="CUT99397.1"/>
    </source>
</evidence>
<accession>A0A068YA14</accession>